<evidence type="ECO:0000313" key="16">
    <source>
        <dbReference type="Proteomes" id="UP001302249"/>
    </source>
</evidence>
<dbReference type="Pfam" id="PF00593">
    <property type="entry name" value="TonB_dep_Rec_b-barrel"/>
    <property type="match status" value="1"/>
</dbReference>
<dbReference type="SUPFAM" id="SSF56935">
    <property type="entry name" value="Porins"/>
    <property type="match status" value="1"/>
</dbReference>
<evidence type="ECO:0000313" key="15">
    <source>
        <dbReference type="EMBL" id="WNO54052.1"/>
    </source>
</evidence>
<name>A0ABZ0B9G0_9SPHN</name>
<dbReference type="Gene3D" id="2.40.170.20">
    <property type="entry name" value="TonB-dependent receptor, beta-barrel domain"/>
    <property type="match status" value="1"/>
</dbReference>
<keyword evidence="6" id="KW-0406">Ion transport</keyword>
<evidence type="ECO:0000256" key="1">
    <source>
        <dbReference type="ARBA" id="ARBA00004571"/>
    </source>
</evidence>
<evidence type="ECO:0000256" key="7">
    <source>
        <dbReference type="ARBA" id="ARBA00023077"/>
    </source>
</evidence>
<dbReference type="PANTHER" id="PTHR30069">
    <property type="entry name" value="TONB-DEPENDENT OUTER MEMBRANE RECEPTOR"/>
    <property type="match status" value="1"/>
</dbReference>
<keyword evidence="15" id="KW-0675">Receptor</keyword>
<evidence type="ECO:0000256" key="6">
    <source>
        <dbReference type="ARBA" id="ARBA00023065"/>
    </source>
</evidence>
<evidence type="ECO:0000259" key="14">
    <source>
        <dbReference type="Pfam" id="PF07715"/>
    </source>
</evidence>
<evidence type="ECO:0000256" key="9">
    <source>
        <dbReference type="ARBA" id="ARBA00023237"/>
    </source>
</evidence>
<feature type="domain" description="TonB-dependent receptor plug" evidence="14">
    <location>
        <begin position="61"/>
        <end position="164"/>
    </location>
</feature>
<evidence type="ECO:0000256" key="11">
    <source>
        <dbReference type="RuleBase" id="RU003357"/>
    </source>
</evidence>
<evidence type="ECO:0000256" key="4">
    <source>
        <dbReference type="ARBA" id="ARBA00022692"/>
    </source>
</evidence>
<evidence type="ECO:0000256" key="2">
    <source>
        <dbReference type="ARBA" id="ARBA00022448"/>
    </source>
</evidence>
<keyword evidence="4 10" id="KW-0812">Transmembrane</keyword>
<evidence type="ECO:0000256" key="12">
    <source>
        <dbReference type="SAM" id="SignalP"/>
    </source>
</evidence>
<evidence type="ECO:0000256" key="8">
    <source>
        <dbReference type="ARBA" id="ARBA00023136"/>
    </source>
</evidence>
<feature type="signal peptide" evidence="12">
    <location>
        <begin position="1"/>
        <end position="19"/>
    </location>
</feature>
<dbReference type="RefSeq" id="WP_313916130.1">
    <property type="nucleotide sequence ID" value="NZ_CP135076.1"/>
</dbReference>
<evidence type="ECO:0000259" key="13">
    <source>
        <dbReference type="Pfam" id="PF00593"/>
    </source>
</evidence>
<dbReference type="InterPro" id="IPR000531">
    <property type="entry name" value="Beta-barrel_TonB"/>
</dbReference>
<dbReference type="PANTHER" id="PTHR30069:SF53">
    <property type="entry name" value="COLICIN I RECEPTOR-RELATED"/>
    <property type="match status" value="1"/>
</dbReference>
<dbReference type="EMBL" id="CP135076">
    <property type="protein sequence ID" value="WNO54052.1"/>
    <property type="molecule type" value="Genomic_DNA"/>
</dbReference>
<keyword evidence="7 11" id="KW-0798">TonB box</keyword>
<keyword evidence="8 10" id="KW-0472">Membrane</keyword>
<feature type="domain" description="TonB-dependent receptor-like beta-barrel" evidence="13">
    <location>
        <begin position="309"/>
        <end position="736"/>
    </location>
</feature>
<accession>A0ABZ0B9G0</accession>
<dbReference type="Pfam" id="PF07715">
    <property type="entry name" value="Plug"/>
    <property type="match status" value="1"/>
</dbReference>
<evidence type="ECO:0000256" key="5">
    <source>
        <dbReference type="ARBA" id="ARBA00022729"/>
    </source>
</evidence>
<organism evidence="15 16">
    <name type="scientific">Stakelama saccharophila</name>
    <dbReference type="NCBI Taxonomy" id="3075605"/>
    <lineage>
        <taxon>Bacteria</taxon>
        <taxon>Pseudomonadati</taxon>
        <taxon>Pseudomonadota</taxon>
        <taxon>Alphaproteobacteria</taxon>
        <taxon>Sphingomonadales</taxon>
        <taxon>Sphingomonadaceae</taxon>
        <taxon>Stakelama</taxon>
    </lineage>
</organism>
<dbReference type="InterPro" id="IPR039426">
    <property type="entry name" value="TonB-dep_rcpt-like"/>
</dbReference>
<comment type="subcellular location">
    <subcellularLocation>
        <location evidence="1 10">Cell outer membrane</location>
        <topology evidence="1 10">Multi-pass membrane protein</topology>
    </subcellularLocation>
</comment>
<evidence type="ECO:0000256" key="3">
    <source>
        <dbReference type="ARBA" id="ARBA00022452"/>
    </source>
</evidence>
<dbReference type="InterPro" id="IPR012910">
    <property type="entry name" value="Plug_dom"/>
</dbReference>
<keyword evidence="3 10" id="KW-1134">Transmembrane beta strand</keyword>
<keyword evidence="16" id="KW-1185">Reference proteome</keyword>
<keyword evidence="9 10" id="KW-0998">Cell outer membrane</keyword>
<dbReference type="InterPro" id="IPR037066">
    <property type="entry name" value="Plug_dom_sf"/>
</dbReference>
<protein>
    <submittedName>
        <fullName evidence="15">TonB-dependent receptor</fullName>
    </submittedName>
</protein>
<dbReference type="PROSITE" id="PS52016">
    <property type="entry name" value="TONB_DEPENDENT_REC_3"/>
    <property type="match status" value="1"/>
</dbReference>
<evidence type="ECO:0000256" key="10">
    <source>
        <dbReference type="PROSITE-ProRule" id="PRU01360"/>
    </source>
</evidence>
<dbReference type="InterPro" id="IPR036942">
    <property type="entry name" value="Beta-barrel_TonB_sf"/>
</dbReference>
<gene>
    <name evidence="15" type="ORF">RPR59_01990</name>
</gene>
<sequence>MHISHFALASALVATPAFAQQAPAASPDPSRSDEAANDRILVVGQKDAPITVVPRGLSVSLGKEEFDAINAVNVEDLMKYAPNFYVRKRFAGDDNAVVALRGANTIQSARTIVLVDGFVVSNFLGNRWDYPPKWNVVGPSEVRQFDIVYGPYSARYGGNSMGGVISVTTQEPEGTSAYGTVQGMVMPFREYGYDETFTGYSIEGGAGWKQENGPWSIYGGFRHFENTGQSMTYNLLSRATGTAPATPVTGAYDDDRLAMPVFGGASPVDVTQGQARLRIGYDAGGGWKIEGLGFIWKTRQDLTDPRSFLTDADGDPVYQGRVSYEGRVWNATGLDFSTMRRTESLAGLKLAGPLAGWNVSANFSHYWIPRQDSRTSTDFATGAASGAGTQTIQNTPGWWTGDLTGEQRFGAHKLAFGLNANLYETSQDTFSTTNWRSATNPVFTAATQGKTSLWGIWAEDAWSIGDDFTLTGGIRYDRWHAFDGGISGLVAGAREDAFYASRTDDSVSPKLSLQGRLPGDIDLQLSFGTATRFPTVGELFQGRFDTDLGIIDPESFDPDLRPEKSKDANLILSRGFGKVRTTASIFYQGIDDAIFSFQGLNQFGTVVSSYKNVDRMRQVGVELIIEARDILPGLDIDGNVAWTDAKTLRNVADPRAEGVQFPRIPRWRANGNIRYQVAEPVKLSLGWRFATRPNSDLLGQKRGGAYGFQTEYFFVDTRASFALNKVLELSIGVDNIFNDRAYVSHPLPQRTFVADVKARF</sequence>
<proteinExistence type="inferred from homology"/>
<keyword evidence="2 10" id="KW-0813">Transport</keyword>
<feature type="chain" id="PRO_5045230340" evidence="12">
    <location>
        <begin position="20"/>
        <end position="760"/>
    </location>
</feature>
<reference evidence="15 16" key="1">
    <citation type="submission" date="2023-09" db="EMBL/GenBank/DDBJ databases">
        <authorList>
            <person name="Rey-Velasco X."/>
        </authorList>
    </citation>
    <scope>NUCLEOTIDE SEQUENCE [LARGE SCALE GENOMIC DNA]</scope>
    <source>
        <strain evidence="15 16">W311</strain>
    </source>
</reference>
<comment type="similarity">
    <text evidence="10 11">Belongs to the TonB-dependent receptor family.</text>
</comment>
<dbReference type="Proteomes" id="UP001302249">
    <property type="component" value="Chromosome"/>
</dbReference>
<dbReference type="Gene3D" id="2.170.130.10">
    <property type="entry name" value="TonB-dependent receptor, plug domain"/>
    <property type="match status" value="1"/>
</dbReference>
<keyword evidence="5 12" id="KW-0732">Signal</keyword>